<comment type="caution">
    <text evidence="1">The sequence shown here is derived from an EMBL/GenBank/DDBJ whole genome shotgun (WGS) entry which is preliminary data.</text>
</comment>
<accession>R7MWX4</accession>
<sequence length="174" mass="20045">MLRREIQPHPVLWHNFRFYEPWTMNDCFFSDSDAAMPRQTQADNDASGSPQRVAGRPPLLFFLETVLHLPMIGTWRSARLWDGRPPLLSVLATVLHLPMVGTWWSERLWDGPYGCAIPRQTQADNDALGSPQRVAGRPPLLFFLETVLHLPMIGTWRSERLWDGPPDRECTHYA</sequence>
<evidence type="ECO:0000313" key="1">
    <source>
        <dbReference type="EMBL" id="CDF04372.1"/>
    </source>
</evidence>
<protein>
    <submittedName>
        <fullName evidence="1">Uncharacterized protein</fullName>
    </submittedName>
</protein>
<proteinExistence type="predicted"/>
<gene>
    <name evidence="1" type="ORF">BN715_00733</name>
</gene>
<reference evidence="1" key="1">
    <citation type="submission" date="2012-11" db="EMBL/GenBank/DDBJ databases">
        <title>Dependencies among metagenomic species, viruses, plasmids and units of genetic variation.</title>
        <authorList>
            <person name="Nielsen H.B."/>
            <person name="Almeida M."/>
            <person name="Juncker A.S."/>
            <person name="Rasmussen S."/>
            <person name="Li J."/>
            <person name="Sunagawa S."/>
            <person name="Plichta D."/>
            <person name="Gautier L."/>
            <person name="Le Chatelier E."/>
            <person name="Peletier E."/>
            <person name="Bonde I."/>
            <person name="Nielsen T."/>
            <person name="Manichanh C."/>
            <person name="Arumugam M."/>
            <person name="Batto J."/>
            <person name="Santos M.B.Q.D."/>
            <person name="Blom N."/>
            <person name="Borruel N."/>
            <person name="Burgdorf K.S."/>
            <person name="Boumezbeur F."/>
            <person name="Casellas F."/>
            <person name="Dore J."/>
            <person name="Guarner F."/>
            <person name="Hansen T."/>
            <person name="Hildebrand F."/>
            <person name="Kaas R.S."/>
            <person name="Kennedy S."/>
            <person name="Kristiansen K."/>
            <person name="Kultima J.R."/>
            <person name="Leonard P."/>
            <person name="Levenez F."/>
            <person name="Lund O."/>
            <person name="Moumen B."/>
            <person name="Le Paslier D."/>
            <person name="Pons N."/>
            <person name="Pedersen O."/>
            <person name="Prifti E."/>
            <person name="Qin J."/>
            <person name="Raes J."/>
            <person name="Tap J."/>
            <person name="Tims S."/>
            <person name="Ussery D.W."/>
            <person name="Yamada T."/>
            <person name="MetaHit consortium"/>
            <person name="Renault P."/>
            <person name="Sicheritz-Ponten T."/>
            <person name="Bork P."/>
            <person name="Wang J."/>
            <person name="Brunak S."/>
            <person name="Ehrlich S.D."/>
        </authorList>
    </citation>
    <scope>NUCLEOTIDE SEQUENCE [LARGE SCALE GENOMIC DNA]</scope>
</reference>
<dbReference type="Proteomes" id="UP000017908">
    <property type="component" value="Unassembled WGS sequence"/>
</dbReference>
<organism evidence="1">
    <name type="scientific">Megasphaera elsdenii CAG:570</name>
    <dbReference type="NCBI Taxonomy" id="1263087"/>
    <lineage>
        <taxon>Bacteria</taxon>
        <taxon>Bacillati</taxon>
        <taxon>Bacillota</taxon>
        <taxon>Negativicutes</taxon>
        <taxon>Veillonellales</taxon>
        <taxon>Veillonellaceae</taxon>
        <taxon>Megasphaera</taxon>
    </lineage>
</organism>
<dbReference type="AlphaFoldDB" id="R7MWX4"/>
<name>R7MWX4_MEGEL</name>
<dbReference type="EMBL" id="CBKE010000065">
    <property type="protein sequence ID" value="CDF04372.1"/>
    <property type="molecule type" value="Genomic_DNA"/>
</dbReference>